<dbReference type="Gene3D" id="1.10.3430.10">
    <property type="entry name" value="Ammonium transporter AmtB like domains"/>
    <property type="match status" value="1"/>
</dbReference>
<feature type="domain" description="Ammonium transporter AmtB-like" evidence="10">
    <location>
        <begin position="114"/>
        <end position="521"/>
    </location>
</feature>
<dbReference type="Pfam" id="PF00909">
    <property type="entry name" value="Ammonium_transp"/>
    <property type="match status" value="1"/>
</dbReference>
<dbReference type="InterPro" id="IPR018047">
    <property type="entry name" value="Ammonium_transpt_CS"/>
</dbReference>
<comment type="similarity">
    <text evidence="2 8">Belongs to the ammonia transporter channel (TC 1.A.11.2) family.</text>
</comment>
<gene>
    <name evidence="11" type="ORF">B0H15DRAFT_836770</name>
</gene>
<keyword evidence="6 8" id="KW-0472">Membrane</keyword>
<feature type="transmembrane region" description="Helical" evidence="8">
    <location>
        <begin position="393"/>
        <end position="413"/>
    </location>
</feature>
<evidence type="ECO:0000256" key="4">
    <source>
        <dbReference type="ARBA" id="ARBA00022692"/>
    </source>
</evidence>
<dbReference type="InterPro" id="IPR024041">
    <property type="entry name" value="NH4_transpt_AmtB-like_dom"/>
</dbReference>
<keyword evidence="5 8" id="KW-1133">Transmembrane helix</keyword>
<reference evidence="11" key="1">
    <citation type="submission" date="2023-03" db="EMBL/GenBank/DDBJ databases">
        <title>Massive genome expansion in bonnet fungi (Mycena s.s.) driven by repeated elements and novel gene families across ecological guilds.</title>
        <authorList>
            <consortium name="Lawrence Berkeley National Laboratory"/>
            <person name="Harder C.B."/>
            <person name="Miyauchi S."/>
            <person name="Viragh M."/>
            <person name="Kuo A."/>
            <person name="Thoen E."/>
            <person name="Andreopoulos B."/>
            <person name="Lu D."/>
            <person name="Skrede I."/>
            <person name="Drula E."/>
            <person name="Henrissat B."/>
            <person name="Morin E."/>
            <person name="Kohler A."/>
            <person name="Barry K."/>
            <person name="LaButti K."/>
            <person name="Morin E."/>
            <person name="Salamov A."/>
            <person name="Lipzen A."/>
            <person name="Mereny Z."/>
            <person name="Hegedus B."/>
            <person name="Baldrian P."/>
            <person name="Stursova M."/>
            <person name="Weitz H."/>
            <person name="Taylor A."/>
            <person name="Grigoriev I.V."/>
            <person name="Nagy L.G."/>
            <person name="Martin F."/>
            <person name="Kauserud H."/>
        </authorList>
    </citation>
    <scope>NUCLEOTIDE SEQUENCE</scope>
    <source>
        <strain evidence="11">CBHHK173m</strain>
    </source>
</reference>
<dbReference type="PANTHER" id="PTHR43029">
    <property type="entry name" value="AMMONIUM TRANSPORTER MEP2"/>
    <property type="match status" value="1"/>
</dbReference>
<evidence type="ECO:0000256" key="9">
    <source>
        <dbReference type="SAM" id="MobiDB-lite"/>
    </source>
</evidence>
<dbReference type="PANTHER" id="PTHR43029:SF10">
    <property type="entry name" value="AMMONIUM TRANSPORTER MEP2"/>
    <property type="match status" value="1"/>
</dbReference>
<evidence type="ECO:0000313" key="12">
    <source>
        <dbReference type="Proteomes" id="UP001222325"/>
    </source>
</evidence>
<keyword evidence="7 8" id="KW-0924">Ammonia transport</keyword>
<feature type="transmembrane region" description="Helical" evidence="8">
    <location>
        <begin position="469"/>
        <end position="493"/>
    </location>
</feature>
<feature type="transmembrane region" description="Helical" evidence="8">
    <location>
        <begin position="203"/>
        <end position="223"/>
    </location>
</feature>
<evidence type="ECO:0000256" key="1">
    <source>
        <dbReference type="ARBA" id="ARBA00004141"/>
    </source>
</evidence>
<evidence type="ECO:0000256" key="8">
    <source>
        <dbReference type="RuleBase" id="RU362002"/>
    </source>
</evidence>
<keyword evidence="3 8" id="KW-0813">Transport</keyword>
<feature type="transmembrane region" description="Helical" evidence="8">
    <location>
        <begin position="230"/>
        <end position="248"/>
    </location>
</feature>
<dbReference type="InterPro" id="IPR001905">
    <property type="entry name" value="Ammonium_transpt"/>
</dbReference>
<feature type="transmembrane region" description="Helical" evidence="8">
    <location>
        <begin position="309"/>
        <end position="326"/>
    </location>
</feature>
<dbReference type="SUPFAM" id="SSF111352">
    <property type="entry name" value="Ammonium transporter"/>
    <property type="match status" value="1"/>
</dbReference>
<keyword evidence="12" id="KW-1185">Reference proteome</keyword>
<dbReference type="EMBL" id="JARJCN010000021">
    <property type="protein sequence ID" value="KAJ7090750.1"/>
    <property type="molecule type" value="Genomic_DNA"/>
</dbReference>
<keyword evidence="4 8" id="KW-0812">Transmembrane</keyword>
<dbReference type="GO" id="GO:0008519">
    <property type="term" value="F:ammonium channel activity"/>
    <property type="evidence" value="ECO:0007669"/>
    <property type="project" value="InterPro"/>
</dbReference>
<evidence type="ECO:0000256" key="3">
    <source>
        <dbReference type="ARBA" id="ARBA00022448"/>
    </source>
</evidence>
<name>A0AAD6U4P9_9AGAR</name>
<sequence length="558" mass="60364">MELWGHLLPDVLPQHIRIRNWASERSPLLPLASQWSFTRPYGSDASLVIVIVGLRRSSRYKWAPQVPFNPRRLSFFAVTSVRAMANSNLTGPSGGDSLTQSAEMNAQFDRGDIAWIYSAAVFVWIMIPGIGMLYAGLARRHHSLALVWQSLISVCVVTFQWFFWGYSLTFSHSAGPFIGDLANFGSKGVLAQPSVGSTLIPDILFYLFQLVFSCATAMIMIGGAMERGRLIPSAIFIFIWTTIVYDPIACWTWNSSGWLFKLGSLDFAGGGPVHMSSGAGALAYALVLGKRTMPLEDGKRVPRHKPSNVFLVVLGTVLLWFGWFGFNGGSALNASLRAIYAGVNTNLAAACGAMTFCALDVLRHKKRWSMVGLCCGAVAGLVGITPASGYVPIYFAVPVGVITGCTTHLALDLKDILRIDDGLDVFALHGIGGLTGNILTGLFAADYITALDGYSSIPGGWLNGNYVQLAYQLAGCAAILSYSFVVTAVLLLVMDRIPGLRLRVSAEEEEGGLDALEIGEAIMEYGMAEVLEAGTRRLNEEKEGQDEKNGKSSTEKET</sequence>
<evidence type="ECO:0000256" key="6">
    <source>
        <dbReference type="ARBA" id="ARBA00023136"/>
    </source>
</evidence>
<evidence type="ECO:0000259" key="10">
    <source>
        <dbReference type="Pfam" id="PF00909"/>
    </source>
</evidence>
<dbReference type="FunFam" id="1.10.3430.10:FF:000003">
    <property type="entry name" value="Ammonium transporter"/>
    <property type="match status" value="1"/>
</dbReference>
<comment type="subcellular location">
    <subcellularLocation>
        <location evidence="8">Cell membrane</location>
        <topology evidence="8">Multi-pass membrane protein</topology>
    </subcellularLocation>
    <subcellularLocation>
        <location evidence="1">Membrane</location>
        <topology evidence="1">Multi-pass membrane protein</topology>
    </subcellularLocation>
</comment>
<dbReference type="NCBIfam" id="TIGR00836">
    <property type="entry name" value="amt"/>
    <property type="match status" value="1"/>
</dbReference>
<dbReference type="AlphaFoldDB" id="A0AAD6U4P9"/>
<comment type="caution">
    <text evidence="11">The sequence shown here is derived from an EMBL/GenBank/DDBJ whole genome shotgun (WGS) entry which is preliminary data.</text>
</comment>
<dbReference type="InterPro" id="IPR029020">
    <property type="entry name" value="Ammonium/urea_transptr"/>
</dbReference>
<feature type="transmembrane region" description="Helical" evidence="8">
    <location>
        <begin position="338"/>
        <end position="361"/>
    </location>
</feature>
<dbReference type="GO" id="GO:0005886">
    <property type="term" value="C:plasma membrane"/>
    <property type="evidence" value="ECO:0007669"/>
    <property type="project" value="UniProtKB-SubCell"/>
</dbReference>
<feature type="region of interest" description="Disordered" evidence="9">
    <location>
        <begin position="536"/>
        <end position="558"/>
    </location>
</feature>
<feature type="transmembrane region" description="Helical" evidence="8">
    <location>
        <begin position="114"/>
        <end position="137"/>
    </location>
</feature>
<proteinExistence type="inferred from homology"/>
<dbReference type="Proteomes" id="UP001222325">
    <property type="component" value="Unassembled WGS sequence"/>
</dbReference>
<feature type="transmembrane region" description="Helical" evidence="8">
    <location>
        <begin position="144"/>
        <end position="164"/>
    </location>
</feature>
<evidence type="ECO:0000256" key="2">
    <source>
        <dbReference type="ARBA" id="ARBA00005887"/>
    </source>
</evidence>
<evidence type="ECO:0000256" key="7">
    <source>
        <dbReference type="ARBA" id="ARBA00023177"/>
    </source>
</evidence>
<accession>A0AAD6U4P9</accession>
<dbReference type="PROSITE" id="PS01219">
    <property type="entry name" value="AMMONIUM_TRANSP"/>
    <property type="match status" value="1"/>
</dbReference>
<organism evidence="11 12">
    <name type="scientific">Mycena belliarum</name>
    <dbReference type="NCBI Taxonomy" id="1033014"/>
    <lineage>
        <taxon>Eukaryota</taxon>
        <taxon>Fungi</taxon>
        <taxon>Dikarya</taxon>
        <taxon>Basidiomycota</taxon>
        <taxon>Agaricomycotina</taxon>
        <taxon>Agaricomycetes</taxon>
        <taxon>Agaricomycetidae</taxon>
        <taxon>Agaricales</taxon>
        <taxon>Marasmiineae</taxon>
        <taxon>Mycenaceae</taxon>
        <taxon>Mycena</taxon>
    </lineage>
</organism>
<protein>
    <recommendedName>
        <fullName evidence="8">Ammonium transporter</fullName>
    </recommendedName>
</protein>
<feature type="transmembrane region" description="Helical" evidence="8">
    <location>
        <begin position="268"/>
        <end position="288"/>
    </location>
</feature>
<feature type="transmembrane region" description="Helical" evidence="8">
    <location>
        <begin position="368"/>
        <end position="387"/>
    </location>
</feature>
<feature type="transmembrane region" description="Helical" evidence="8">
    <location>
        <begin position="425"/>
        <end position="449"/>
    </location>
</feature>
<evidence type="ECO:0000256" key="5">
    <source>
        <dbReference type="ARBA" id="ARBA00022989"/>
    </source>
</evidence>
<evidence type="ECO:0000313" key="11">
    <source>
        <dbReference type="EMBL" id="KAJ7090750.1"/>
    </source>
</evidence>